<feature type="compositionally biased region" description="Basic residues" evidence="1">
    <location>
        <begin position="627"/>
        <end position="641"/>
    </location>
</feature>
<feature type="region of interest" description="Disordered" evidence="1">
    <location>
        <begin position="1897"/>
        <end position="1989"/>
    </location>
</feature>
<accession>A0ABP0SLN0</accession>
<comment type="caution">
    <text evidence="3">The sequence shown here is derived from an EMBL/GenBank/DDBJ whole genome shotgun (WGS) entry which is preliminary data.</text>
</comment>
<feature type="compositionally biased region" description="Pro residues" evidence="1">
    <location>
        <begin position="617"/>
        <end position="626"/>
    </location>
</feature>
<evidence type="ECO:0000313" key="3">
    <source>
        <dbReference type="EMBL" id="CAK9113305.1"/>
    </source>
</evidence>
<keyword evidence="2" id="KW-0472">Membrane</keyword>
<sequence length="1989" mass="220266">MVTLSQQRAGLSRALGPLVTWIDREPSLRNLDVATRSDLLWNLFTAGVSRTQSAESFPLVTGDENQWNDLVNTIVPNTVHSSTAADSPSTSHGIWHLQILLVGLVSLAVDPWMPSDRWRFYTTALGTFLVACAGMLWTFGWTKGPWRLGSGRVATFRPSEHTTPWVNDVAGGLPTLEPIYESVQPSAPPPGVPPVPLLEQQVGPQSAVEMSNSAGWSVGQRCVLLAIPPYTSLAGQCGQVTKSDNGTYTVQLDNGLNLTDVPSVALSRIRNGPETSAVTSGAPESALSANATVFAPYAGLGGGTTKLQLQAARLKDSLTKAHGLAANTPQWGGLFWQAVKNEKDIYGIEPEIGNLLQSHGYIGDGTIGPPRAEELKRALQEVETLGAPAHGSGGTFARVADIGQGDNPEQMAWHLKLPADLQRAAPELYRNIRAEGVSSVRQWVNDQHPSLEMKQSSTYQDLFSAATIIDFELADCKSEAAVMHKLGTSDSLEIQLRKLGAHVYFRRTKDKFGASRMLGVRAPGSQSDIAPKWLLDEANLHSKVEWQRTERGQKMSRHEHTEGGPKTKFAGNQTSASPDGLPGEADLFLHEQTNSHTAEEMQAVEEFRRQLNDLPLLPLPSPPRPVWKPKRSPRLRQRQKRRLAAWRVTMGMVKTINGLDDGRVASKLTTPDTAGEWTRMKVTAARSLALQHLLREGAAVARARRSLGLTGVQTSEAVKQLLKQPMDELGYLKLNDVKQVPLIADRIAEPACKNFIDMLDALPHEDAIFYAQEAHVVDPIGKCEVFFREAEKHYGFIGGTEDEYLKYLGREDVQYLWEWDTLDGIRAIAGVSAVPKKDPLKQRKLVMQVASNYMFTDPSTRAHLGMCGGAALSRCFVPSDYMHVALCDEDSAFTFVKVPSWMSRWQGGPPVLAHRAWHLLPAHVKERIHDPHSEYVSPRYLRLAMGGSHSVYILMRINMEHIGRSLMQYVKDNPMKNTQDDIPDTGQAVDYEHVDDQALMTSDEDWLKLQTKRRGDENTIGASGYTVQGWCDEVRRVKQQPDRTMVVMHFFAGERRSGDIEEHVKDEALKLGLRLLFISIDLATDANWDFTLPRTFHMIMSLVEEGLIDAVIGGPPCSTVARGRHVRIPSGPRPLRFRWCVWGRSDLSPHEKARVEEANTLWLNYMAVCEAVSSRGGIHWWEHPADPGKDPYPSVWITEEMIGLERRTGAIRAIFHQCPFGGAVPKLTCLSGTMMDLQTLDGVMCPGLSETHVHGHSMGRDPEGGFYSRKLQAYPSDLCLALAKLLVKHLAVLRSRERGPTGALRQADDLPAPRVPAWSTWASQRGEGVTLLNEASTRKQSVRLSTRQSAVYVHVADTVCVSDGHATSYEADRLMKHIVNSLEAIGFGVSQQETNDKVEKVVGYEVSRHPAVFRFPTKKMVLLADSLKYLTSRRRVQVRVLRSLVGLWIFGALLRRELLSIPHALFHFIEEFDGQTVVWWPSVREEVVAMARVIPLMSCHVGAKFLNWIFATDAMGVNETDLGGYGIVMSPLSEAEIDDILRQGESEGRSIARLDGQGGAKFPNKSLRPTVPFTLLPDSLLTDERWHLVEAGRWKYGDHITVGESRTVVKLLRMLASSVTCHDSVVFSLQDNKPTAYSMAKGRSPSFALNRVLRKKAGICLASRIRLFLPWLELHPDLAARVKKETLQTYRKALDPFLDYLNDKWELNSIEPADIDLLVLEYRSERELTRSQHTQLLASLEFFMPHLKGTLIYTKEAIKGRLTAEPIRHTVPLAPEAAYLFGAYHASRGNQRLAAAIFVQLGTGLRPSELLGLNTDHVFIPNNQSEFINIRLGVVQSAGRWLSETSFKTYIDTAGSLHVRTQISFNNLLKAANWCKQHIEDYFVGLSCLDGEAQPGRFGRSHAPTGPPPSRKSLPFAPTSGASQHAPEAKVERRAVDSTDGPFHTEGLRQRRASLGGTASGQSKGGSSTKGRGRGKLLPPGRAPQSIFG</sequence>
<dbReference type="InterPro" id="IPR011010">
    <property type="entry name" value="DNA_brk_join_enz"/>
</dbReference>
<evidence type="ECO:0000256" key="1">
    <source>
        <dbReference type="SAM" id="MobiDB-lite"/>
    </source>
</evidence>
<name>A0ABP0SLN0_9DINO</name>
<proteinExistence type="predicted"/>
<keyword evidence="2" id="KW-0812">Transmembrane</keyword>
<dbReference type="EMBL" id="CAXAMN010027834">
    <property type="protein sequence ID" value="CAK9113305.1"/>
    <property type="molecule type" value="Genomic_DNA"/>
</dbReference>
<keyword evidence="4" id="KW-1185">Reference proteome</keyword>
<organism evidence="3 4">
    <name type="scientific">Durusdinium trenchii</name>
    <dbReference type="NCBI Taxonomy" id="1381693"/>
    <lineage>
        <taxon>Eukaryota</taxon>
        <taxon>Sar</taxon>
        <taxon>Alveolata</taxon>
        <taxon>Dinophyceae</taxon>
        <taxon>Suessiales</taxon>
        <taxon>Symbiodiniaceae</taxon>
        <taxon>Durusdinium</taxon>
    </lineage>
</organism>
<keyword evidence="2" id="KW-1133">Transmembrane helix</keyword>
<protein>
    <submittedName>
        <fullName evidence="3">Uncharacterized protein</fullName>
    </submittedName>
</protein>
<reference evidence="3 4" key="1">
    <citation type="submission" date="2024-02" db="EMBL/GenBank/DDBJ databases">
        <authorList>
            <person name="Chen Y."/>
            <person name="Shah S."/>
            <person name="Dougan E. K."/>
            <person name="Thang M."/>
            <person name="Chan C."/>
        </authorList>
    </citation>
    <scope>NUCLEOTIDE SEQUENCE [LARGE SCALE GENOMIC DNA]</scope>
</reference>
<feature type="compositionally biased region" description="Basic and acidic residues" evidence="1">
    <location>
        <begin position="548"/>
        <end position="565"/>
    </location>
</feature>
<feature type="compositionally biased region" description="Basic and acidic residues" evidence="1">
    <location>
        <begin position="1927"/>
        <end position="1937"/>
    </location>
</feature>
<dbReference type="SUPFAM" id="SSF56349">
    <property type="entry name" value="DNA breaking-rejoining enzymes"/>
    <property type="match status" value="1"/>
</dbReference>
<gene>
    <name evidence="3" type="ORF">CCMP2556_LOCUS52454</name>
</gene>
<feature type="region of interest" description="Disordered" evidence="1">
    <location>
        <begin position="548"/>
        <end position="584"/>
    </location>
</feature>
<feature type="region of interest" description="Disordered" evidence="1">
    <location>
        <begin position="614"/>
        <end position="641"/>
    </location>
</feature>
<feature type="compositionally biased region" description="Low complexity" evidence="1">
    <location>
        <begin position="1956"/>
        <end position="1980"/>
    </location>
</feature>
<evidence type="ECO:0000313" key="4">
    <source>
        <dbReference type="Proteomes" id="UP001642484"/>
    </source>
</evidence>
<evidence type="ECO:0000256" key="2">
    <source>
        <dbReference type="SAM" id="Phobius"/>
    </source>
</evidence>
<feature type="transmembrane region" description="Helical" evidence="2">
    <location>
        <begin position="120"/>
        <end position="141"/>
    </location>
</feature>
<dbReference type="Proteomes" id="UP001642484">
    <property type="component" value="Unassembled WGS sequence"/>
</dbReference>